<reference evidence="2" key="1">
    <citation type="submission" date="2020-03" db="EMBL/GenBank/DDBJ databases">
        <title>Evolution of repeat sequences and sex chromosomes of tilapia species revealed by chromosome-level genomes.</title>
        <authorList>
            <person name="Xu L."/>
            <person name="Tao W."/>
            <person name="Wang D."/>
            <person name="Zhou Q."/>
        </authorList>
    </citation>
    <scope>NUCLEOTIDE SEQUENCE [LARGE SCALE GENOMIC DNA]</scope>
    <source>
        <strain evidence="2">Israel</strain>
    </source>
</reference>
<dbReference type="Proteomes" id="UP000472276">
    <property type="component" value="Unassembled WGS sequence"/>
</dbReference>
<keyword evidence="2" id="KW-1185">Reference proteome</keyword>
<proteinExistence type="predicted"/>
<dbReference type="AlphaFoldDB" id="A0AAZ1XGM0"/>
<reference evidence="1" key="3">
    <citation type="submission" date="2025-09" db="UniProtKB">
        <authorList>
            <consortium name="Ensembl"/>
        </authorList>
    </citation>
    <scope>IDENTIFICATION</scope>
</reference>
<protein>
    <submittedName>
        <fullName evidence="1">Uncharacterized protein</fullName>
    </submittedName>
</protein>
<name>A0AAZ1XGM0_OREAU</name>
<evidence type="ECO:0000313" key="2">
    <source>
        <dbReference type="Proteomes" id="UP000472276"/>
    </source>
</evidence>
<dbReference type="Ensembl" id="ENSOABT00000063256.1">
    <property type="protein sequence ID" value="ENSOABP00000067346.1"/>
    <property type="gene ID" value="ENSOABG00000037968.1"/>
</dbReference>
<organism evidence="1 2">
    <name type="scientific">Oreochromis aureus</name>
    <name type="common">Israeli tilapia</name>
    <name type="synonym">Chromis aureus</name>
    <dbReference type="NCBI Taxonomy" id="47969"/>
    <lineage>
        <taxon>Eukaryota</taxon>
        <taxon>Metazoa</taxon>
        <taxon>Chordata</taxon>
        <taxon>Craniata</taxon>
        <taxon>Vertebrata</taxon>
        <taxon>Euteleostomi</taxon>
        <taxon>Actinopterygii</taxon>
        <taxon>Neopterygii</taxon>
        <taxon>Teleostei</taxon>
        <taxon>Neoteleostei</taxon>
        <taxon>Acanthomorphata</taxon>
        <taxon>Ovalentaria</taxon>
        <taxon>Cichlomorphae</taxon>
        <taxon>Cichliformes</taxon>
        <taxon>Cichlidae</taxon>
        <taxon>African cichlids</taxon>
        <taxon>Pseudocrenilabrinae</taxon>
        <taxon>Oreochromini</taxon>
        <taxon>Oreochromis</taxon>
    </lineage>
</organism>
<reference evidence="1" key="2">
    <citation type="submission" date="2025-08" db="UniProtKB">
        <authorList>
            <consortium name="Ensembl"/>
        </authorList>
    </citation>
    <scope>IDENTIFICATION</scope>
</reference>
<sequence length="113" mass="12545">KTSQLKYCLRYVWRSIGEAFNPKDTVPAVMVQCHGSGSVMLYGCFATSGTSTLQKQDNDPKHTKLVLEGIKQAGLPKVPALTVMKTLLPRRVGIYPARIMPEACTKIVWSTKY</sequence>
<evidence type="ECO:0000313" key="1">
    <source>
        <dbReference type="Ensembl" id="ENSOABP00000067346.1"/>
    </source>
</evidence>
<accession>A0AAZ1XGM0</accession>